<organism evidence="1 2">
    <name type="scientific">Streptomyces netropsis</name>
    <name type="common">Streptoverticillium netropsis</name>
    <dbReference type="NCBI Taxonomy" id="55404"/>
    <lineage>
        <taxon>Bacteria</taxon>
        <taxon>Bacillati</taxon>
        <taxon>Actinomycetota</taxon>
        <taxon>Actinomycetes</taxon>
        <taxon>Kitasatosporales</taxon>
        <taxon>Streptomycetaceae</taxon>
        <taxon>Streptomyces</taxon>
    </lineage>
</organism>
<keyword evidence="2" id="KW-1185">Reference proteome</keyword>
<dbReference type="RefSeq" id="WP_184733896.1">
    <property type="nucleotide sequence ID" value="NZ_BMRW01000005.1"/>
</dbReference>
<comment type="caution">
    <text evidence="1">The sequence shown here is derived from an EMBL/GenBank/DDBJ whole genome shotgun (WGS) entry which is preliminary data.</text>
</comment>
<proteinExistence type="predicted"/>
<sequence>MVTARAPRPCGSGDSAVAVVGTAGMRGGRGAEMPRRAGVSAFGLGGMDAHAVVEEYVEDPRRAADVGPGVFVLSAKSEERPHAAPCSAPAPTRPFARERYRVRVGERFDGGQGAS</sequence>
<dbReference type="Proteomes" id="UP000556436">
    <property type="component" value="Unassembled WGS sequence"/>
</dbReference>
<dbReference type="InterPro" id="IPR016039">
    <property type="entry name" value="Thiolase-like"/>
</dbReference>
<dbReference type="EMBL" id="JACHJG010000005">
    <property type="protein sequence ID" value="MBB4886817.1"/>
    <property type="molecule type" value="Genomic_DNA"/>
</dbReference>
<evidence type="ECO:0000313" key="1">
    <source>
        <dbReference type="EMBL" id="MBB4886817.1"/>
    </source>
</evidence>
<dbReference type="GO" id="GO:0016747">
    <property type="term" value="F:acyltransferase activity, transferring groups other than amino-acyl groups"/>
    <property type="evidence" value="ECO:0007669"/>
    <property type="project" value="UniProtKB-ARBA"/>
</dbReference>
<evidence type="ECO:0000313" key="2">
    <source>
        <dbReference type="Proteomes" id="UP000556436"/>
    </source>
</evidence>
<dbReference type="Gene3D" id="3.40.47.10">
    <property type="match status" value="1"/>
</dbReference>
<name>A0A7W7PEL7_STRNE</name>
<accession>A0A7W7PEL7</accession>
<gene>
    <name evidence="1" type="ORF">FHS38_002862</name>
</gene>
<reference evidence="1 2" key="1">
    <citation type="submission" date="2020-08" db="EMBL/GenBank/DDBJ databases">
        <title>Genomic Encyclopedia of Type Strains, Phase III (KMG-III): the genomes of soil and plant-associated and newly described type strains.</title>
        <authorList>
            <person name="Whitman W."/>
        </authorList>
    </citation>
    <scope>NUCLEOTIDE SEQUENCE [LARGE SCALE GENOMIC DNA]</scope>
    <source>
        <strain evidence="1 2">CECT 3265</strain>
    </source>
</reference>
<dbReference type="AlphaFoldDB" id="A0A7W7PEL7"/>
<protein>
    <submittedName>
        <fullName evidence="1">Uncharacterized protein</fullName>
    </submittedName>
</protein>